<keyword evidence="2" id="KW-1185">Reference proteome</keyword>
<organism evidence="1 2">
    <name type="scientific">Sulfitobacter aestuarii</name>
    <dbReference type="NCBI Taxonomy" id="2161676"/>
    <lineage>
        <taxon>Bacteria</taxon>
        <taxon>Pseudomonadati</taxon>
        <taxon>Pseudomonadota</taxon>
        <taxon>Alphaproteobacteria</taxon>
        <taxon>Rhodobacterales</taxon>
        <taxon>Roseobacteraceae</taxon>
        <taxon>Sulfitobacter</taxon>
    </lineage>
</organism>
<comment type="caution">
    <text evidence="1">The sequence shown here is derived from an EMBL/GenBank/DDBJ whole genome shotgun (WGS) entry which is preliminary data.</text>
</comment>
<dbReference type="RefSeq" id="WP_386372072.1">
    <property type="nucleotide sequence ID" value="NZ_JBHUMP010000003.1"/>
</dbReference>
<dbReference type="Gene3D" id="2.60.120.10">
    <property type="entry name" value="Jelly Rolls"/>
    <property type="match status" value="1"/>
</dbReference>
<dbReference type="EMBL" id="JBHUMP010000003">
    <property type="protein sequence ID" value="MFD2738918.1"/>
    <property type="molecule type" value="Genomic_DNA"/>
</dbReference>
<evidence type="ECO:0000313" key="1">
    <source>
        <dbReference type="EMBL" id="MFD2738918.1"/>
    </source>
</evidence>
<dbReference type="PANTHER" id="PTHR37943:SF1">
    <property type="entry name" value="PROTEIN VES"/>
    <property type="match status" value="1"/>
</dbReference>
<dbReference type="InterPro" id="IPR011051">
    <property type="entry name" value="RmlC_Cupin_sf"/>
</dbReference>
<dbReference type="Pfam" id="PF05962">
    <property type="entry name" value="HutD"/>
    <property type="match status" value="1"/>
</dbReference>
<proteinExistence type="predicted"/>
<accession>A0ABW5TZ23</accession>
<dbReference type="PANTHER" id="PTHR37943">
    <property type="entry name" value="PROTEIN VES"/>
    <property type="match status" value="1"/>
</dbReference>
<dbReference type="InterPro" id="IPR010282">
    <property type="entry name" value="Uncharacterised_HutD/Ves"/>
</dbReference>
<dbReference type="SUPFAM" id="SSF51182">
    <property type="entry name" value="RmlC-like cupins"/>
    <property type="match status" value="1"/>
</dbReference>
<dbReference type="Proteomes" id="UP001597474">
    <property type="component" value="Unassembled WGS sequence"/>
</dbReference>
<name>A0ABW5TZ23_9RHOB</name>
<dbReference type="InterPro" id="IPR014710">
    <property type="entry name" value="RmlC-like_jellyroll"/>
</dbReference>
<evidence type="ECO:0000313" key="2">
    <source>
        <dbReference type="Proteomes" id="UP001597474"/>
    </source>
</evidence>
<dbReference type="CDD" id="cd20293">
    <property type="entry name" value="cupin_HutD_N"/>
    <property type="match status" value="1"/>
</dbReference>
<reference evidence="2" key="1">
    <citation type="journal article" date="2019" name="Int. J. Syst. Evol. Microbiol.">
        <title>The Global Catalogue of Microorganisms (GCM) 10K type strain sequencing project: providing services to taxonomists for standard genome sequencing and annotation.</title>
        <authorList>
            <consortium name="The Broad Institute Genomics Platform"/>
            <consortium name="The Broad Institute Genome Sequencing Center for Infectious Disease"/>
            <person name="Wu L."/>
            <person name="Ma J."/>
        </authorList>
    </citation>
    <scope>NUCLEOTIDE SEQUENCE [LARGE SCALE GENOMIC DNA]</scope>
    <source>
        <strain evidence="2">TISTR 2562</strain>
    </source>
</reference>
<gene>
    <name evidence="1" type="ORF">ACFSUD_05000</name>
</gene>
<protein>
    <submittedName>
        <fullName evidence="1">HutD family protein</fullName>
    </submittedName>
</protein>
<sequence>MRIIRMSELVEIPWKNGGGITRNIAADMQGDRVSWRLSMADVSVEGPFSEFAGLTRVLTVIEGTGMVLETPEGALAADYAQPVTFDGATPVNARLTAGPLRDFNLMYDTQGWQGEVTVLHGPGERESAGADLLVLHCIAGQVGLPGGETLGKGDTAILEDAPTQARLDQGDIMLRIALQRRGQTEASNSAMAPR</sequence>